<keyword evidence="3" id="KW-0488">Methylation</keyword>
<evidence type="ECO:0000256" key="9">
    <source>
        <dbReference type="ARBA" id="ARBA00023224"/>
    </source>
</evidence>
<dbReference type="FunFam" id="1.10.287.950:FF:000001">
    <property type="entry name" value="Methyl-accepting chemotaxis sensory transducer"/>
    <property type="match status" value="1"/>
</dbReference>
<dbReference type="GO" id="GO:0052131">
    <property type="term" value="P:positive aerotaxis"/>
    <property type="evidence" value="ECO:0007669"/>
    <property type="project" value="UniProtKB-ARBA"/>
</dbReference>
<keyword evidence="6 12" id="KW-0812">Transmembrane</keyword>
<evidence type="ECO:0000256" key="12">
    <source>
        <dbReference type="SAM" id="Phobius"/>
    </source>
</evidence>
<evidence type="ECO:0000256" key="1">
    <source>
        <dbReference type="ARBA" id="ARBA00004429"/>
    </source>
</evidence>
<dbReference type="InterPro" id="IPR013655">
    <property type="entry name" value="PAS_fold_3"/>
</dbReference>
<dbReference type="RefSeq" id="WP_193277785.1">
    <property type="nucleotide sequence ID" value="NZ_CP065217.1"/>
</dbReference>
<evidence type="ECO:0000313" key="14">
    <source>
        <dbReference type="EMBL" id="QPL54595.1"/>
    </source>
</evidence>
<reference evidence="14 15" key="1">
    <citation type="submission" date="2020-11" db="EMBL/GenBank/DDBJ databases">
        <title>Complete and Circularized Genome Assembly of a human isolate of Vibrio navarrensis biotype pommerensis with MiSeq and MinION Sequence Data.</title>
        <authorList>
            <person name="Schwartz K."/>
            <person name="Borowiak M."/>
            <person name="Deneke C."/>
            <person name="Balau V."/>
            <person name="Metelmann C."/>
            <person name="Strauch E."/>
        </authorList>
    </citation>
    <scope>NUCLEOTIDE SEQUENCE [LARGE SCALE GENOMIC DNA]</scope>
    <source>
        <strain evidence="14 15">20-VB00237</strain>
    </source>
</reference>
<evidence type="ECO:0000256" key="2">
    <source>
        <dbReference type="ARBA" id="ARBA00022475"/>
    </source>
</evidence>
<evidence type="ECO:0000256" key="8">
    <source>
        <dbReference type="ARBA" id="ARBA00023136"/>
    </source>
</evidence>
<dbReference type="AlphaFoldDB" id="A0AAJ4LV91"/>
<comment type="similarity">
    <text evidence="10">Belongs to the methyl-accepting chemotaxis (MCP) protein family.</text>
</comment>
<dbReference type="Gene3D" id="1.10.287.950">
    <property type="entry name" value="Methyl-accepting chemotaxis protein"/>
    <property type="match status" value="1"/>
</dbReference>
<evidence type="ECO:0000256" key="4">
    <source>
        <dbReference type="ARBA" id="ARBA00022500"/>
    </source>
</evidence>
<sequence>MRINQPITNKEVQFPPHYNLLSTTQPSSIITYASPEFCQVSGFTIDELVGQPHNLVRHPDMPSQAFDNMWSHLKQGNSWMGMVKNRCKNGDHYWVNAFVSPIKEKGKIVEYQSVRSYPNREHVERAEQVYQQLKDEKTPLIMRLPRLSLFQRTSIATLLLTLIGYISSLWIGSGIAMGLCAGAIIACLYLLTRRLEALTATARKCYDNPMMQYIYTGHQDDLAEIEMAFQMKSCQLNAVINRIMDSGSQLSSMAEDTRQSSRITLNNLDAQACESEQVAAAVHEMSETAEDMSRNTQSASELAANAQAASQLGMDSVNQTINAIEKLAVQLESAAKVITDLEHHGKKVGAVSEVIRGIAEQTNLLALNAAIEAARAGEQGRGFAVVADEVRALAQRTQISTTEIQTVINEIQQGTLDAVSSIQTGKQLSIQCVETATASGQAMSDALHMVVSINDRNHQVASSVEELSTVAVQMSQSVQSITSLSQNNAALAGGNVNGMDTLTLKLDELVKLALQFKKK</sequence>
<dbReference type="PROSITE" id="PS50111">
    <property type="entry name" value="CHEMOTAXIS_TRANSDUC_2"/>
    <property type="match status" value="1"/>
</dbReference>
<dbReference type="CDD" id="cd00130">
    <property type="entry name" value="PAS"/>
    <property type="match status" value="1"/>
</dbReference>
<protein>
    <submittedName>
        <fullName evidence="14">Methyl-accepting chemotaxis protein</fullName>
    </submittedName>
</protein>
<dbReference type="InterPro" id="IPR035965">
    <property type="entry name" value="PAS-like_dom_sf"/>
</dbReference>
<dbReference type="Pfam" id="PF00015">
    <property type="entry name" value="MCPsignal"/>
    <property type="match status" value="1"/>
</dbReference>
<evidence type="ECO:0000259" key="13">
    <source>
        <dbReference type="PROSITE" id="PS50111"/>
    </source>
</evidence>
<comment type="subcellular location">
    <subcellularLocation>
        <location evidence="1">Cell inner membrane</location>
        <topology evidence="1">Multi-pass membrane protein</topology>
    </subcellularLocation>
</comment>
<evidence type="ECO:0000256" key="6">
    <source>
        <dbReference type="ARBA" id="ARBA00022692"/>
    </source>
</evidence>
<dbReference type="CDD" id="cd11386">
    <property type="entry name" value="MCP_signal"/>
    <property type="match status" value="1"/>
</dbReference>
<dbReference type="InterPro" id="IPR004089">
    <property type="entry name" value="MCPsignal_dom"/>
</dbReference>
<evidence type="ECO:0000256" key="11">
    <source>
        <dbReference type="PROSITE-ProRule" id="PRU00284"/>
    </source>
</evidence>
<accession>A0AAJ4LV91</accession>
<dbReference type="PANTHER" id="PTHR32089">
    <property type="entry name" value="METHYL-ACCEPTING CHEMOTAXIS PROTEIN MCPB"/>
    <property type="match status" value="1"/>
</dbReference>
<dbReference type="EMBL" id="CP065217">
    <property type="protein sequence ID" value="QPL54595.1"/>
    <property type="molecule type" value="Genomic_DNA"/>
</dbReference>
<dbReference type="GO" id="GO:0007165">
    <property type="term" value="P:signal transduction"/>
    <property type="evidence" value="ECO:0007669"/>
    <property type="project" value="UniProtKB-KW"/>
</dbReference>
<dbReference type="Proteomes" id="UP000594435">
    <property type="component" value="Chromosome 1"/>
</dbReference>
<dbReference type="Gene3D" id="3.30.450.20">
    <property type="entry name" value="PAS domain"/>
    <property type="match status" value="1"/>
</dbReference>
<keyword evidence="2" id="KW-1003">Cell membrane</keyword>
<dbReference type="SMART" id="SM00283">
    <property type="entry name" value="MA"/>
    <property type="match status" value="1"/>
</dbReference>
<gene>
    <name evidence="14" type="ORF">I3X05_05530</name>
</gene>
<dbReference type="Pfam" id="PF08447">
    <property type="entry name" value="PAS_3"/>
    <property type="match status" value="1"/>
</dbReference>
<evidence type="ECO:0000256" key="5">
    <source>
        <dbReference type="ARBA" id="ARBA00022519"/>
    </source>
</evidence>
<evidence type="ECO:0000256" key="3">
    <source>
        <dbReference type="ARBA" id="ARBA00022481"/>
    </source>
</evidence>
<organism evidence="14 15">
    <name type="scientific">Vibrio navarrensis</name>
    <dbReference type="NCBI Taxonomy" id="29495"/>
    <lineage>
        <taxon>Bacteria</taxon>
        <taxon>Pseudomonadati</taxon>
        <taxon>Pseudomonadota</taxon>
        <taxon>Gammaproteobacteria</taxon>
        <taxon>Vibrionales</taxon>
        <taxon>Vibrionaceae</taxon>
        <taxon>Vibrio</taxon>
    </lineage>
</organism>
<feature type="domain" description="Methyl-accepting transducer" evidence="13">
    <location>
        <begin position="246"/>
        <end position="482"/>
    </location>
</feature>
<evidence type="ECO:0000313" key="15">
    <source>
        <dbReference type="Proteomes" id="UP000594435"/>
    </source>
</evidence>
<dbReference type="PANTHER" id="PTHR32089:SF112">
    <property type="entry name" value="LYSOZYME-LIKE PROTEIN-RELATED"/>
    <property type="match status" value="1"/>
</dbReference>
<keyword evidence="5" id="KW-0997">Cell inner membrane</keyword>
<dbReference type="InterPro" id="IPR000014">
    <property type="entry name" value="PAS"/>
</dbReference>
<dbReference type="SUPFAM" id="SSF55785">
    <property type="entry name" value="PYP-like sensor domain (PAS domain)"/>
    <property type="match status" value="1"/>
</dbReference>
<dbReference type="NCBIfam" id="TIGR00229">
    <property type="entry name" value="sensory_box"/>
    <property type="match status" value="1"/>
</dbReference>
<evidence type="ECO:0000256" key="7">
    <source>
        <dbReference type="ARBA" id="ARBA00022989"/>
    </source>
</evidence>
<dbReference type="FunFam" id="3.30.450.20:FF:000046">
    <property type="entry name" value="Aerotaxis sensor receptor"/>
    <property type="match status" value="1"/>
</dbReference>
<keyword evidence="8 12" id="KW-0472">Membrane</keyword>
<feature type="transmembrane region" description="Helical" evidence="12">
    <location>
        <begin position="149"/>
        <end position="167"/>
    </location>
</feature>
<keyword evidence="9 11" id="KW-0807">Transducer</keyword>
<keyword evidence="4" id="KW-0145">Chemotaxis</keyword>
<name>A0AAJ4LV91_9VIBR</name>
<feature type="transmembrane region" description="Helical" evidence="12">
    <location>
        <begin position="173"/>
        <end position="191"/>
    </location>
</feature>
<proteinExistence type="inferred from homology"/>
<keyword evidence="7 12" id="KW-1133">Transmembrane helix</keyword>
<evidence type="ECO:0000256" key="10">
    <source>
        <dbReference type="ARBA" id="ARBA00029447"/>
    </source>
</evidence>
<dbReference type="GO" id="GO:0005886">
    <property type="term" value="C:plasma membrane"/>
    <property type="evidence" value="ECO:0007669"/>
    <property type="project" value="UniProtKB-SubCell"/>
</dbReference>
<dbReference type="SUPFAM" id="SSF58104">
    <property type="entry name" value="Methyl-accepting chemotaxis protein (MCP) signaling domain"/>
    <property type="match status" value="1"/>
</dbReference>